<reference key="2">
    <citation type="submission" date="2011-10" db="EMBL/GenBank/DDBJ databases">
        <title>The genome and transcriptome sequence of Clonorchis sinensis provide insights into the carcinogenic liver fluke.</title>
        <authorList>
            <person name="Wang X."/>
            <person name="Huang Y."/>
            <person name="Chen W."/>
            <person name="Liu H."/>
            <person name="Guo L."/>
            <person name="Chen Y."/>
            <person name="Luo F."/>
            <person name="Zhou W."/>
            <person name="Sun J."/>
            <person name="Mao Q."/>
            <person name="Liang P."/>
            <person name="Zhou C."/>
            <person name="Tian Y."/>
            <person name="Men J."/>
            <person name="Lv X."/>
            <person name="Huang L."/>
            <person name="Zhou J."/>
            <person name="Hu Y."/>
            <person name="Li R."/>
            <person name="Zhang F."/>
            <person name="Lei H."/>
            <person name="Li X."/>
            <person name="Hu X."/>
            <person name="Liang C."/>
            <person name="Xu J."/>
            <person name="Wu Z."/>
            <person name="Yu X."/>
        </authorList>
    </citation>
    <scope>NUCLEOTIDE SEQUENCE</scope>
    <source>
        <strain>Henan</strain>
    </source>
</reference>
<dbReference type="EMBL" id="DF142929">
    <property type="protein sequence ID" value="GAA49091.1"/>
    <property type="molecule type" value="Genomic_DNA"/>
</dbReference>
<feature type="domain" description="C2H2-type" evidence="13">
    <location>
        <begin position="43"/>
        <end position="74"/>
    </location>
</feature>
<dbReference type="InterPro" id="IPR050527">
    <property type="entry name" value="Snail/Krueppel_Znf"/>
</dbReference>
<evidence type="ECO:0000256" key="5">
    <source>
        <dbReference type="ARBA" id="ARBA00022771"/>
    </source>
</evidence>
<dbReference type="GO" id="GO:0000981">
    <property type="term" value="F:DNA-binding transcription factor activity, RNA polymerase II-specific"/>
    <property type="evidence" value="ECO:0007669"/>
    <property type="project" value="TreeGrafter"/>
</dbReference>
<dbReference type="Pfam" id="PF00096">
    <property type="entry name" value="zf-C2H2"/>
    <property type="match status" value="1"/>
</dbReference>
<evidence type="ECO:0000313" key="14">
    <source>
        <dbReference type="EMBL" id="GAA49091.1"/>
    </source>
</evidence>
<dbReference type="PANTHER" id="PTHR24388:SF96">
    <property type="entry name" value="GENE, 32687-RELATED"/>
    <property type="match status" value="1"/>
</dbReference>
<comment type="similarity">
    <text evidence="2">Belongs to the krueppel C2H2-type zinc-finger protein family.</text>
</comment>
<protein>
    <submittedName>
        <fullName evidence="14">Zinc finger protein 648</fullName>
    </submittedName>
</protein>
<accession>G7Y806</accession>
<dbReference type="PROSITE" id="PS50157">
    <property type="entry name" value="ZINC_FINGER_C2H2_2"/>
    <property type="match status" value="3"/>
</dbReference>
<dbReference type="GO" id="GO:0000978">
    <property type="term" value="F:RNA polymerase II cis-regulatory region sequence-specific DNA binding"/>
    <property type="evidence" value="ECO:0007669"/>
    <property type="project" value="TreeGrafter"/>
</dbReference>
<gene>
    <name evidence="14" type="ORF">CLF_102472</name>
</gene>
<dbReference type="GO" id="GO:0005634">
    <property type="term" value="C:nucleus"/>
    <property type="evidence" value="ECO:0007669"/>
    <property type="project" value="UniProtKB-SubCell"/>
</dbReference>
<feature type="non-terminal residue" evidence="14">
    <location>
        <position position="129"/>
    </location>
</feature>
<evidence type="ECO:0000313" key="15">
    <source>
        <dbReference type="Proteomes" id="UP000008909"/>
    </source>
</evidence>
<dbReference type="Proteomes" id="UP000008909">
    <property type="component" value="Unassembled WGS sequence"/>
</dbReference>
<dbReference type="PANTHER" id="PTHR24388">
    <property type="entry name" value="ZINC FINGER PROTEIN"/>
    <property type="match status" value="1"/>
</dbReference>
<feature type="domain" description="C2H2-type" evidence="13">
    <location>
        <begin position="15"/>
        <end position="42"/>
    </location>
</feature>
<evidence type="ECO:0000256" key="12">
    <source>
        <dbReference type="SAM" id="MobiDB-lite"/>
    </source>
</evidence>
<evidence type="ECO:0000256" key="2">
    <source>
        <dbReference type="ARBA" id="ARBA00006991"/>
    </source>
</evidence>
<keyword evidence="6" id="KW-0862">Zinc</keyword>
<sequence length="129" mass="14873">MADRSPYLRPLDGFYKCPTCDNSFAYLSWALRHQKCHAADRDLHCNLCMCSFKHEASLHRHMTTAHASHTAHQPSKTSSKQVRESEARGNPCPECYRNFASWNNLQKHQKSVHGKHDRPMCDECGMRLS</sequence>
<evidence type="ECO:0000256" key="7">
    <source>
        <dbReference type="ARBA" id="ARBA00023015"/>
    </source>
</evidence>
<comment type="subcellular location">
    <subcellularLocation>
        <location evidence="1">Nucleus</location>
    </subcellularLocation>
</comment>
<evidence type="ECO:0000256" key="10">
    <source>
        <dbReference type="ARBA" id="ARBA00023242"/>
    </source>
</evidence>
<organism evidence="14 15">
    <name type="scientific">Clonorchis sinensis</name>
    <name type="common">Chinese liver fluke</name>
    <dbReference type="NCBI Taxonomy" id="79923"/>
    <lineage>
        <taxon>Eukaryota</taxon>
        <taxon>Metazoa</taxon>
        <taxon>Spiralia</taxon>
        <taxon>Lophotrochozoa</taxon>
        <taxon>Platyhelminthes</taxon>
        <taxon>Trematoda</taxon>
        <taxon>Digenea</taxon>
        <taxon>Opisthorchiida</taxon>
        <taxon>Opisthorchiata</taxon>
        <taxon>Opisthorchiidae</taxon>
        <taxon>Clonorchis</taxon>
    </lineage>
</organism>
<keyword evidence="3" id="KW-0479">Metal-binding</keyword>
<reference evidence="14" key="1">
    <citation type="journal article" date="2011" name="Genome Biol.">
        <title>The draft genome of the carcinogenic human liver fluke Clonorchis sinensis.</title>
        <authorList>
            <person name="Wang X."/>
            <person name="Chen W."/>
            <person name="Huang Y."/>
            <person name="Sun J."/>
            <person name="Men J."/>
            <person name="Liu H."/>
            <person name="Luo F."/>
            <person name="Guo L."/>
            <person name="Lv X."/>
            <person name="Deng C."/>
            <person name="Zhou C."/>
            <person name="Fan Y."/>
            <person name="Li X."/>
            <person name="Huang L."/>
            <person name="Hu Y."/>
            <person name="Liang C."/>
            <person name="Hu X."/>
            <person name="Xu J."/>
            <person name="Yu X."/>
        </authorList>
    </citation>
    <scope>NUCLEOTIDE SEQUENCE [LARGE SCALE GENOMIC DNA]</scope>
    <source>
        <strain evidence="14">Henan</strain>
    </source>
</reference>
<evidence type="ECO:0000256" key="8">
    <source>
        <dbReference type="ARBA" id="ARBA00023125"/>
    </source>
</evidence>
<evidence type="ECO:0000256" key="11">
    <source>
        <dbReference type="PROSITE-ProRule" id="PRU00042"/>
    </source>
</evidence>
<evidence type="ECO:0000256" key="4">
    <source>
        <dbReference type="ARBA" id="ARBA00022737"/>
    </source>
</evidence>
<keyword evidence="10" id="KW-0539">Nucleus</keyword>
<feature type="region of interest" description="Disordered" evidence="12">
    <location>
        <begin position="63"/>
        <end position="90"/>
    </location>
</feature>
<dbReference type="InterPro" id="IPR036236">
    <property type="entry name" value="Znf_C2H2_sf"/>
</dbReference>
<dbReference type="InterPro" id="IPR013087">
    <property type="entry name" value="Znf_C2H2_type"/>
</dbReference>
<dbReference type="AlphaFoldDB" id="G7Y806"/>
<keyword evidence="15" id="KW-1185">Reference proteome</keyword>
<dbReference type="GO" id="GO:0008270">
    <property type="term" value="F:zinc ion binding"/>
    <property type="evidence" value="ECO:0007669"/>
    <property type="project" value="UniProtKB-KW"/>
</dbReference>
<evidence type="ECO:0000256" key="3">
    <source>
        <dbReference type="ARBA" id="ARBA00022723"/>
    </source>
</evidence>
<dbReference type="PROSITE" id="PS00028">
    <property type="entry name" value="ZINC_FINGER_C2H2_1"/>
    <property type="match status" value="3"/>
</dbReference>
<evidence type="ECO:0000256" key="1">
    <source>
        <dbReference type="ARBA" id="ARBA00004123"/>
    </source>
</evidence>
<keyword evidence="8" id="KW-0238">DNA-binding</keyword>
<keyword evidence="7" id="KW-0805">Transcription regulation</keyword>
<evidence type="ECO:0000256" key="9">
    <source>
        <dbReference type="ARBA" id="ARBA00023163"/>
    </source>
</evidence>
<keyword evidence="4" id="KW-0677">Repeat</keyword>
<dbReference type="Gene3D" id="3.30.160.60">
    <property type="entry name" value="Classic Zinc Finger"/>
    <property type="match status" value="2"/>
</dbReference>
<keyword evidence="9" id="KW-0804">Transcription</keyword>
<keyword evidence="5 11" id="KW-0863">Zinc-finger</keyword>
<dbReference type="SUPFAM" id="SSF57667">
    <property type="entry name" value="beta-beta-alpha zinc fingers"/>
    <property type="match status" value="2"/>
</dbReference>
<evidence type="ECO:0000259" key="13">
    <source>
        <dbReference type="PROSITE" id="PS50157"/>
    </source>
</evidence>
<proteinExistence type="inferred from homology"/>
<evidence type="ECO:0000256" key="6">
    <source>
        <dbReference type="ARBA" id="ARBA00022833"/>
    </source>
</evidence>
<feature type="domain" description="C2H2-type" evidence="13">
    <location>
        <begin position="90"/>
        <end position="118"/>
    </location>
</feature>
<name>G7Y806_CLOSI</name>
<dbReference type="SMART" id="SM00355">
    <property type="entry name" value="ZnF_C2H2"/>
    <property type="match status" value="3"/>
</dbReference>